<keyword evidence="3" id="KW-1185">Reference proteome</keyword>
<dbReference type="GO" id="GO:0030246">
    <property type="term" value="F:carbohydrate binding"/>
    <property type="evidence" value="ECO:0007669"/>
    <property type="project" value="UniProtKB-KW"/>
</dbReference>
<dbReference type="PANTHER" id="PTHR37536">
    <property type="entry name" value="PUTATIVE (AFU_ORTHOLOGUE AFUA_3G02970)-RELATED"/>
    <property type="match status" value="1"/>
</dbReference>
<dbReference type="GO" id="GO:0006508">
    <property type="term" value="P:proteolysis"/>
    <property type="evidence" value="ECO:0007669"/>
    <property type="project" value="InterPro"/>
</dbReference>
<keyword evidence="2" id="KW-0430">Lectin</keyword>
<reference evidence="2" key="1">
    <citation type="journal article" date="2020" name="Stud. Mycol.">
        <title>101 Dothideomycetes genomes: a test case for predicting lifestyles and emergence of pathogens.</title>
        <authorList>
            <person name="Haridas S."/>
            <person name="Albert R."/>
            <person name="Binder M."/>
            <person name="Bloem J."/>
            <person name="Labutti K."/>
            <person name="Salamov A."/>
            <person name="Andreopoulos B."/>
            <person name="Baker S."/>
            <person name="Barry K."/>
            <person name="Bills G."/>
            <person name="Bluhm B."/>
            <person name="Cannon C."/>
            <person name="Castanera R."/>
            <person name="Culley D."/>
            <person name="Daum C."/>
            <person name="Ezra D."/>
            <person name="Gonzalez J."/>
            <person name="Henrissat B."/>
            <person name="Kuo A."/>
            <person name="Liang C."/>
            <person name="Lipzen A."/>
            <person name="Lutzoni F."/>
            <person name="Magnuson J."/>
            <person name="Mondo S."/>
            <person name="Nolan M."/>
            <person name="Ohm R."/>
            <person name="Pangilinan J."/>
            <person name="Park H.-J."/>
            <person name="Ramirez L."/>
            <person name="Alfaro M."/>
            <person name="Sun H."/>
            <person name="Tritt A."/>
            <person name="Yoshinaga Y."/>
            <person name="Zwiers L.-H."/>
            <person name="Turgeon B."/>
            <person name="Goodwin S."/>
            <person name="Spatafora J."/>
            <person name="Crous P."/>
            <person name="Grigoriev I."/>
        </authorList>
    </citation>
    <scope>NUCLEOTIDE SEQUENCE</scope>
    <source>
        <strain evidence="2">CBS 379.55</strain>
    </source>
</reference>
<feature type="chain" id="PRO_5025621868" evidence="1">
    <location>
        <begin position="19"/>
        <end position="225"/>
    </location>
</feature>
<dbReference type="GeneID" id="54547569"/>
<gene>
    <name evidence="2" type="ORF">EI97DRAFT_284653</name>
</gene>
<organism evidence="2 3">
    <name type="scientific">Westerdykella ornata</name>
    <dbReference type="NCBI Taxonomy" id="318751"/>
    <lineage>
        <taxon>Eukaryota</taxon>
        <taxon>Fungi</taxon>
        <taxon>Dikarya</taxon>
        <taxon>Ascomycota</taxon>
        <taxon>Pezizomycotina</taxon>
        <taxon>Dothideomycetes</taxon>
        <taxon>Pleosporomycetidae</taxon>
        <taxon>Pleosporales</taxon>
        <taxon>Sporormiaceae</taxon>
        <taxon>Westerdykella</taxon>
    </lineage>
</organism>
<dbReference type="EMBL" id="ML986544">
    <property type="protein sequence ID" value="KAF2271389.1"/>
    <property type="molecule type" value="Genomic_DNA"/>
</dbReference>
<dbReference type="SUPFAM" id="SSF49899">
    <property type="entry name" value="Concanavalin A-like lectins/glucanases"/>
    <property type="match status" value="1"/>
</dbReference>
<dbReference type="CDD" id="cd13426">
    <property type="entry name" value="Peptidase_G1"/>
    <property type="match status" value="1"/>
</dbReference>
<proteinExistence type="predicted"/>
<feature type="signal peptide" evidence="1">
    <location>
        <begin position="1"/>
        <end position="18"/>
    </location>
</feature>
<sequence>MKLNSILGGLAFISSAYAAFDLNRGGAVLKAPAGESFTSVTGTFAVPNLTGNSRLSIWLGIGDSLEQKYVIGGGIVYNRTLGSFAAFFPEAAIDTTTQVPARASDSITVTVSLTSPNTGTVVIENKTQNKRVSQTVAAPATADPSQLKAQAADWWVQGYQVTEGELLTTPNYGTITFSGVSATTSSGKKVDATGAGAYELQGTSGQMFSKTTISANQIQVRWQRQ</sequence>
<dbReference type="RefSeq" id="XP_033648928.1">
    <property type="nucleotide sequence ID" value="XM_033794394.1"/>
</dbReference>
<dbReference type="OrthoDB" id="2862635at2759"/>
<dbReference type="InterPro" id="IPR013320">
    <property type="entry name" value="ConA-like_dom_sf"/>
</dbReference>
<dbReference type="InterPro" id="IPR038656">
    <property type="entry name" value="Peptidase_G1_sf"/>
</dbReference>
<dbReference type="Pfam" id="PF01828">
    <property type="entry name" value="Peptidase_A4"/>
    <property type="match status" value="1"/>
</dbReference>
<dbReference type="GO" id="GO:0070007">
    <property type="term" value="F:glutamic-type endopeptidase activity"/>
    <property type="evidence" value="ECO:0007669"/>
    <property type="project" value="InterPro"/>
</dbReference>
<dbReference type="PRINTS" id="PR00977">
    <property type="entry name" value="SCYTLDPTASE"/>
</dbReference>
<keyword evidence="1" id="KW-0732">Signal</keyword>
<dbReference type="Proteomes" id="UP000800097">
    <property type="component" value="Unassembled WGS sequence"/>
</dbReference>
<dbReference type="InterPro" id="IPR000250">
    <property type="entry name" value="Peptidase_G1"/>
</dbReference>
<protein>
    <submittedName>
        <fullName evidence="2">Concanavalin A-like lectin/glucanase</fullName>
    </submittedName>
</protein>
<dbReference type="PANTHER" id="PTHR37536:SF1">
    <property type="entry name" value="ASPERGILLOPEPSIN, PUTAITVE (AFU_ORTHOLOGUE AFUA_7G01200)"/>
    <property type="match status" value="1"/>
</dbReference>
<dbReference type="Gene3D" id="2.60.120.700">
    <property type="entry name" value="Peptidase G1"/>
    <property type="match status" value="1"/>
</dbReference>
<accession>A0A6A6J854</accession>
<evidence type="ECO:0000313" key="2">
    <source>
        <dbReference type="EMBL" id="KAF2271389.1"/>
    </source>
</evidence>
<evidence type="ECO:0000313" key="3">
    <source>
        <dbReference type="Proteomes" id="UP000800097"/>
    </source>
</evidence>
<name>A0A6A6J854_WESOR</name>
<evidence type="ECO:0000256" key="1">
    <source>
        <dbReference type="SAM" id="SignalP"/>
    </source>
</evidence>
<dbReference type="AlphaFoldDB" id="A0A6A6J854"/>